<evidence type="ECO:0000313" key="1">
    <source>
        <dbReference type="EMBL" id="KAL5110138.1"/>
    </source>
</evidence>
<reference evidence="1 2" key="1">
    <citation type="journal article" date="2022" name="Front. Cell. Infect. Microbiol.">
        <title>The Genomes of Two Strains of Taenia crassiceps the Animal Model for the Study of Human Cysticercosis.</title>
        <authorList>
            <person name="Bobes R.J."/>
            <person name="Estrada K."/>
            <person name="Rios-Valencia D.G."/>
            <person name="Calderon-Gallegos A."/>
            <person name="de la Torre P."/>
            <person name="Carrero J.C."/>
            <person name="Sanchez-Flores A."/>
            <person name="Laclette J.P."/>
        </authorList>
    </citation>
    <scope>NUCLEOTIDE SEQUENCE [LARGE SCALE GENOMIC DNA]</scope>
    <source>
        <strain evidence="1">WFUcys</strain>
    </source>
</reference>
<protein>
    <submittedName>
        <fullName evidence="1">Uncharacterized protein</fullName>
    </submittedName>
</protein>
<name>A0ABR4QM40_9CEST</name>
<proteinExistence type="predicted"/>
<dbReference type="EMBL" id="JAKROA010000002">
    <property type="protein sequence ID" value="KAL5110138.1"/>
    <property type="molecule type" value="Genomic_DNA"/>
</dbReference>
<accession>A0ABR4QM40</accession>
<comment type="caution">
    <text evidence="1">The sequence shown here is derived from an EMBL/GenBank/DDBJ whole genome shotgun (WGS) entry which is preliminary data.</text>
</comment>
<evidence type="ECO:0000313" key="2">
    <source>
        <dbReference type="Proteomes" id="UP001651158"/>
    </source>
</evidence>
<dbReference type="Proteomes" id="UP001651158">
    <property type="component" value="Unassembled WGS sequence"/>
</dbReference>
<sequence>MLALGVNEKELGLSQANAGKKLARVGEINDLQRFFALIQGKGTAMTKAKPGSSFEDFGNAEFGGGLCVTCINQLHAYFSPCIQKYNWGIKRAAIMSDEARAEGVGPKELWKSPNGTIPDNLLQYAHLKEGSFMMGTIQCYELHLFVSGQRREEVGIAILNIYDCGHNGSSGATVEGHQTPALRSRRSVHRVARRCSASTNRLVGKATTQWLQSACPV</sequence>
<organism evidence="1 2">
    <name type="scientific">Taenia crassiceps</name>
    <dbReference type="NCBI Taxonomy" id="6207"/>
    <lineage>
        <taxon>Eukaryota</taxon>
        <taxon>Metazoa</taxon>
        <taxon>Spiralia</taxon>
        <taxon>Lophotrochozoa</taxon>
        <taxon>Platyhelminthes</taxon>
        <taxon>Cestoda</taxon>
        <taxon>Eucestoda</taxon>
        <taxon>Cyclophyllidea</taxon>
        <taxon>Taeniidae</taxon>
        <taxon>Taenia</taxon>
    </lineage>
</organism>
<gene>
    <name evidence="1" type="ORF">TcWFU_003707</name>
</gene>
<keyword evidence="2" id="KW-1185">Reference proteome</keyword>